<feature type="transmembrane region" description="Helical" evidence="2">
    <location>
        <begin position="186"/>
        <end position="209"/>
    </location>
</feature>
<dbReference type="InterPro" id="IPR057169">
    <property type="entry name" value="DUF7847"/>
</dbReference>
<feature type="region of interest" description="Disordered" evidence="1">
    <location>
        <begin position="249"/>
        <end position="268"/>
    </location>
</feature>
<reference evidence="4 5" key="1">
    <citation type="submission" date="2016-10" db="EMBL/GenBank/DDBJ databases">
        <authorList>
            <person name="de Groot N.N."/>
        </authorList>
    </citation>
    <scope>NUCLEOTIDE SEQUENCE [LARGE SCALE GENOMIC DNA]</scope>
    <source>
        <strain evidence="4 5">IBRC-M10418</strain>
    </source>
</reference>
<feature type="transmembrane region" description="Helical" evidence="2">
    <location>
        <begin position="123"/>
        <end position="140"/>
    </location>
</feature>
<feature type="transmembrane region" description="Helical" evidence="2">
    <location>
        <begin position="146"/>
        <end position="165"/>
    </location>
</feature>
<evidence type="ECO:0000313" key="5">
    <source>
        <dbReference type="Proteomes" id="UP000199215"/>
    </source>
</evidence>
<evidence type="ECO:0000256" key="2">
    <source>
        <dbReference type="SAM" id="Phobius"/>
    </source>
</evidence>
<name>A0A1H6K6I4_9EURY</name>
<keyword evidence="2" id="KW-0472">Membrane</keyword>
<sequence length="268" mass="28202">MPWCDQEQYMTLHLGRAINDGIKRVLTPTGGILLVVFLALQLVTQASINTAVISVFPPGPAGEIEAALGMTLPVSGTVAGGLFVGAVVLSSAYFVVLSRALTRPSEELSSFPSDLYTRRMGRATLSLFVGGLIVGPAIMIGFVLLFLPGIFLAVSFLFFTFAVGVEDRGIIGGLKRSWGLSRENRLKLAVIVILAGVIGFISGIVGTLFDLASAAIVGELIVNTLNSVLFVLLYGIIAAAYLQVETQDDSPNRVNTSGVSNSHESVGS</sequence>
<evidence type="ECO:0000313" key="4">
    <source>
        <dbReference type="EMBL" id="SEH68032.1"/>
    </source>
</evidence>
<dbReference type="STRING" id="1267564.SAMN05192561_1316"/>
<gene>
    <name evidence="4" type="ORF">SAMN05192561_1316</name>
</gene>
<dbReference type="Proteomes" id="UP000199215">
    <property type="component" value="Unassembled WGS sequence"/>
</dbReference>
<feature type="domain" description="DUF7847" evidence="3">
    <location>
        <begin position="12"/>
        <end position="243"/>
    </location>
</feature>
<evidence type="ECO:0000259" key="3">
    <source>
        <dbReference type="Pfam" id="PF25231"/>
    </source>
</evidence>
<proteinExistence type="predicted"/>
<keyword evidence="5" id="KW-1185">Reference proteome</keyword>
<evidence type="ECO:0000256" key="1">
    <source>
        <dbReference type="SAM" id="MobiDB-lite"/>
    </source>
</evidence>
<feature type="transmembrane region" description="Helical" evidence="2">
    <location>
        <begin position="32"/>
        <end position="56"/>
    </location>
</feature>
<keyword evidence="2" id="KW-1133">Transmembrane helix</keyword>
<protein>
    <recommendedName>
        <fullName evidence="3">DUF7847 domain-containing protein</fullName>
    </recommendedName>
</protein>
<dbReference type="EMBL" id="FNWU01000031">
    <property type="protein sequence ID" value="SEH68032.1"/>
    <property type="molecule type" value="Genomic_DNA"/>
</dbReference>
<feature type="compositionally biased region" description="Polar residues" evidence="1">
    <location>
        <begin position="252"/>
        <end position="268"/>
    </location>
</feature>
<feature type="transmembrane region" description="Helical" evidence="2">
    <location>
        <begin position="76"/>
        <end position="102"/>
    </location>
</feature>
<feature type="transmembrane region" description="Helical" evidence="2">
    <location>
        <begin position="221"/>
        <end position="242"/>
    </location>
</feature>
<dbReference type="Pfam" id="PF25231">
    <property type="entry name" value="DUF7847"/>
    <property type="match status" value="1"/>
</dbReference>
<dbReference type="AlphaFoldDB" id="A0A1H6K6I4"/>
<organism evidence="4 5">
    <name type="scientific">Halopenitus malekzadehii</name>
    <dbReference type="NCBI Taxonomy" id="1267564"/>
    <lineage>
        <taxon>Archaea</taxon>
        <taxon>Methanobacteriati</taxon>
        <taxon>Methanobacteriota</taxon>
        <taxon>Stenosarchaea group</taxon>
        <taxon>Halobacteria</taxon>
        <taxon>Halobacteriales</taxon>
        <taxon>Haloferacaceae</taxon>
        <taxon>Halopenitus</taxon>
    </lineage>
</organism>
<keyword evidence="2" id="KW-0812">Transmembrane</keyword>
<accession>A0A1H6K6I4</accession>